<dbReference type="KEGG" id="sacz:AOT14_11560"/>
<evidence type="ECO:0000313" key="2">
    <source>
        <dbReference type="Proteomes" id="UP000061010"/>
    </source>
</evidence>
<sequence length="114" mass="13370">MDKPQRRQQIADYKRRAIRSGIYHVRCTTSGERWAGPARDLSTIGNRLWFTLRMGNHPHRQLQQAWNLHGADAFEWHEAHVLEHDPDLHDFEHERLLQDALAEVCRRTGAAALR</sequence>
<dbReference type="EMBL" id="CP012900">
    <property type="protein sequence ID" value="ALJ27567.1"/>
    <property type="molecule type" value="Genomic_DNA"/>
</dbReference>
<organism evidence="1 2">
    <name type="scientific">Stenotrophomonas acidaminiphila</name>
    <dbReference type="NCBI Taxonomy" id="128780"/>
    <lineage>
        <taxon>Bacteria</taxon>
        <taxon>Pseudomonadati</taxon>
        <taxon>Pseudomonadota</taxon>
        <taxon>Gammaproteobacteria</taxon>
        <taxon>Lysobacterales</taxon>
        <taxon>Lysobacteraceae</taxon>
        <taxon>Stenotrophomonas</taxon>
    </lineage>
</organism>
<dbReference type="PATRIC" id="fig|128780.6.peg.1155"/>
<dbReference type="Gene3D" id="3.40.1440.10">
    <property type="entry name" value="GIY-YIG endonuclease"/>
    <property type="match status" value="1"/>
</dbReference>
<protein>
    <recommendedName>
        <fullName evidence="3">GIY-YIG nuclease family protein</fullName>
    </recommendedName>
</protein>
<name>A0A0S1AXP1_9GAMM</name>
<proteinExistence type="predicted"/>
<dbReference type="Proteomes" id="UP000061010">
    <property type="component" value="Chromosome"/>
</dbReference>
<dbReference type="InterPro" id="IPR035901">
    <property type="entry name" value="GIY-YIG_endonuc_sf"/>
</dbReference>
<reference evidence="1 2" key="1">
    <citation type="journal article" date="2015" name="Genome Announc.">
        <title>Complete Genome Sequencing of Stenotrophomonas acidaminiphila ZAC14D2_NAIMI4_2, a Multidrug-Resistant Strain Isolated from Sediments of a Polluted River in Mexico, Uncovers New Antibiotic Resistance Genes and a Novel Class-II Lasso Peptide Biosynthesis Gene Cluster.</title>
        <authorList>
            <person name="Vinuesa P."/>
            <person name="Ochoa-Sanchez L.E."/>
        </authorList>
    </citation>
    <scope>NUCLEOTIDE SEQUENCE [LARGE SCALE GENOMIC DNA]</scope>
    <source>
        <strain evidence="1 2">ZAC14D2_NAIMI4_2</strain>
    </source>
</reference>
<dbReference type="OrthoDB" id="7270972at2"/>
<keyword evidence="2" id="KW-1185">Reference proteome</keyword>
<dbReference type="CDD" id="cd10451">
    <property type="entry name" value="GIY-YIG_LuxR_like"/>
    <property type="match status" value="1"/>
</dbReference>
<gene>
    <name evidence="1" type="ORF">AOT14_11560</name>
</gene>
<dbReference type="AlphaFoldDB" id="A0A0S1AXP1"/>
<accession>A0A0S1AXP1</accession>
<evidence type="ECO:0000313" key="1">
    <source>
        <dbReference type="EMBL" id="ALJ27567.1"/>
    </source>
</evidence>
<evidence type="ECO:0008006" key="3">
    <source>
        <dbReference type="Google" id="ProtNLM"/>
    </source>
</evidence>